<evidence type="ECO:0000313" key="1">
    <source>
        <dbReference type="EMBL" id="TQL85216.1"/>
    </source>
</evidence>
<protein>
    <recommendedName>
        <fullName evidence="3">Big-1 domain-containing protein</fullName>
    </recommendedName>
</protein>
<dbReference type="Proteomes" id="UP000317209">
    <property type="component" value="Unassembled WGS sequence"/>
</dbReference>
<dbReference type="OrthoDB" id="5122649at2"/>
<accession>A0A543BK86</accession>
<dbReference type="AlphaFoldDB" id="A0A543BK86"/>
<dbReference type="PROSITE" id="PS51318">
    <property type="entry name" value="TAT"/>
    <property type="match status" value="1"/>
</dbReference>
<organism evidence="1 2">
    <name type="scientific">Microbacterium saperdae</name>
    <dbReference type="NCBI Taxonomy" id="69368"/>
    <lineage>
        <taxon>Bacteria</taxon>
        <taxon>Bacillati</taxon>
        <taxon>Actinomycetota</taxon>
        <taxon>Actinomycetes</taxon>
        <taxon>Micrococcales</taxon>
        <taxon>Microbacteriaceae</taxon>
        <taxon>Microbacterium</taxon>
    </lineage>
</organism>
<dbReference type="EMBL" id="VFOX01000001">
    <property type="protein sequence ID" value="TQL85216.1"/>
    <property type="molecule type" value="Genomic_DNA"/>
</dbReference>
<keyword evidence="2" id="KW-1185">Reference proteome</keyword>
<dbReference type="RefSeq" id="WP_141871187.1">
    <property type="nucleotide sequence ID" value="NZ_VFOX01000001.1"/>
</dbReference>
<dbReference type="InterPro" id="IPR006311">
    <property type="entry name" value="TAT_signal"/>
</dbReference>
<sequence>MNDSPSESTSDDTQATTKAGLSRRVVVQGAAWSIPVIALAVATPLAAASGAAALSFTLPTYAGTACTEITNVQAALTNSSGAPDPGKPVTVTLSDGYTFADGSTTYTGTTDASGKATLPAVRVPATGGAASFVAAAGAINASAPVTAPKVTVAFRRSMTTGQVLSFPTVPPGSTAIGDTLFLSPDGDLRWGDLLLATGVTSAGVPARLSLDDIVVPFISSSGVASRWRSATGQVQTFPNVPAGSVAIGDTTFQAPNGDLWMGDVRFATGALSVGVPFRSTANDSYTSFVSSSGIASRWQASTNQTITFPNVPVGSIAIGDNAFQAPNGDLWFGNTLVATGVIAASVPARTSDNVAYISYISSSGVASRWRSDPTQTITFPNVPSDAIPVGDNSFLTPAGDLWLGNFLVATEVSSAGVPSRVSSNDAFTPYVVAPTCAW</sequence>
<evidence type="ECO:0000313" key="2">
    <source>
        <dbReference type="Proteomes" id="UP000317209"/>
    </source>
</evidence>
<comment type="caution">
    <text evidence="1">The sequence shown here is derived from an EMBL/GenBank/DDBJ whole genome shotgun (WGS) entry which is preliminary data.</text>
</comment>
<evidence type="ECO:0008006" key="3">
    <source>
        <dbReference type="Google" id="ProtNLM"/>
    </source>
</evidence>
<name>A0A543BK86_9MICO</name>
<gene>
    <name evidence="1" type="ORF">FB560_0821</name>
</gene>
<proteinExistence type="predicted"/>
<reference evidence="1 2" key="1">
    <citation type="submission" date="2019-06" db="EMBL/GenBank/DDBJ databases">
        <title>Sequencing the genomes of 1000 actinobacteria strains.</title>
        <authorList>
            <person name="Klenk H.-P."/>
        </authorList>
    </citation>
    <scope>NUCLEOTIDE SEQUENCE [LARGE SCALE GENOMIC DNA]</scope>
    <source>
        <strain evidence="1 2">DSM 20169</strain>
    </source>
</reference>